<feature type="repeat" description="TPR" evidence="1">
    <location>
        <begin position="93"/>
        <end position="126"/>
    </location>
</feature>
<gene>
    <name evidence="2" type="ORF">OBBRIDRAFT_305815</name>
</gene>
<dbReference type="Proteomes" id="UP000250043">
    <property type="component" value="Unassembled WGS sequence"/>
</dbReference>
<dbReference type="SUPFAM" id="SSF48452">
    <property type="entry name" value="TPR-like"/>
    <property type="match status" value="1"/>
</dbReference>
<evidence type="ECO:0000256" key="1">
    <source>
        <dbReference type="PROSITE-ProRule" id="PRU00339"/>
    </source>
</evidence>
<evidence type="ECO:0000313" key="3">
    <source>
        <dbReference type="Proteomes" id="UP000250043"/>
    </source>
</evidence>
<keyword evidence="3" id="KW-1185">Reference proteome</keyword>
<organism evidence="2 3">
    <name type="scientific">Obba rivulosa</name>
    <dbReference type="NCBI Taxonomy" id="1052685"/>
    <lineage>
        <taxon>Eukaryota</taxon>
        <taxon>Fungi</taxon>
        <taxon>Dikarya</taxon>
        <taxon>Basidiomycota</taxon>
        <taxon>Agaricomycotina</taxon>
        <taxon>Agaricomycetes</taxon>
        <taxon>Polyporales</taxon>
        <taxon>Gelatoporiaceae</taxon>
        <taxon>Obba</taxon>
    </lineage>
</organism>
<dbReference type="AlphaFoldDB" id="A0A8E2DPP7"/>
<dbReference type="InterPro" id="IPR011990">
    <property type="entry name" value="TPR-like_helical_dom_sf"/>
</dbReference>
<reference evidence="2 3" key="1">
    <citation type="submission" date="2016-07" db="EMBL/GenBank/DDBJ databases">
        <title>Draft genome of the white-rot fungus Obba rivulosa 3A-2.</title>
        <authorList>
            <consortium name="DOE Joint Genome Institute"/>
            <person name="Miettinen O."/>
            <person name="Riley R."/>
            <person name="Acob R."/>
            <person name="Barry K."/>
            <person name="Cullen D."/>
            <person name="De Vries R."/>
            <person name="Hainaut M."/>
            <person name="Hatakka A."/>
            <person name="Henrissat B."/>
            <person name="Hilden K."/>
            <person name="Kuo R."/>
            <person name="Labutti K."/>
            <person name="Lipzen A."/>
            <person name="Makela M.R."/>
            <person name="Sandor L."/>
            <person name="Spatafora J.W."/>
            <person name="Grigoriev I.V."/>
            <person name="Hibbett D.S."/>
        </authorList>
    </citation>
    <scope>NUCLEOTIDE SEQUENCE [LARGE SCALE GENOMIC DNA]</scope>
    <source>
        <strain evidence="2 3">3A-2</strain>
    </source>
</reference>
<dbReference type="EMBL" id="KV722354">
    <property type="protein sequence ID" value="OCH93478.1"/>
    <property type="molecule type" value="Genomic_DNA"/>
</dbReference>
<dbReference type="Gene3D" id="1.25.40.10">
    <property type="entry name" value="Tetratricopeptide repeat domain"/>
    <property type="match status" value="1"/>
</dbReference>
<accession>A0A8E2DPP7</accession>
<proteinExistence type="predicted"/>
<dbReference type="InterPro" id="IPR019734">
    <property type="entry name" value="TPR_rpt"/>
</dbReference>
<protein>
    <submittedName>
        <fullName evidence="2">Uncharacterized protein</fullName>
    </submittedName>
</protein>
<name>A0A8E2DPP7_9APHY</name>
<evidence type="ECO:0000313" key="2">
    <source>
        <dbReference type="EMBL" id="OCH93478.1"/>
    </source>
</evidence>
<dbReference type="PROSITE" id="PS50005">
    <property type="entry name" value="TPR"/>
    <property type="match status" value="1"/>
</dbReference>
<sequence>MLTGVSEKASWRVSLVFQVKQSAKKVRRLNEIAMKLRLATQWEEAVTELKNALEIISDHPEEGREGIVRANILFNVAVAHFKLACFRSSSDMRKALWTPGNVYVGLEWYDIAIEDFRAALQCDPDLESSDVEE</sequence>
<keyword evidence="1" id="KW-0802">TPR repeat</keyword>